<sequence length="200" mass="23282">MVKYNEGFQVFKPRRKLQWLKSLGKVQIELELQDRTLEFEVSPIYATIIQYFQQQDKWNLNDLAEKIKIEPSMLKSKMSFWSDRGILKESSNDEWMLLETAEDNSNKGFVSNEESGNNIVQSLAEQKAEEFKMYWVYIENMLKNLGGMTLEKIYGVLCSVAEPSSSSNGIDNSLEDLKMFLNQMVEEDKLEFQGGIYKLK</sequence>
<keyword evidence="4" id="KW-0131">Cell cycle</keyword>
<dbReference type="GO" id="GO:0005680">
    <property type="term" value="C:anaphase-promoting complex"/>
    <property type="evidence" value="ECO:0007669"/>
    <property type="project" value="TreeGrafter"/>
</dbReference>
<dbReference type="GO" id="GO:0070979">
    <property type="term" value="P:protein K11-linked ubiquitination"/>
    <property type="evidence" value="ECO:0007669"/>
    <property type="project" value="TreeGrafter"/>
</dbReference>
<organism evidence="7 8">
    <name type="scientific">Funneliformis mosseae</name>
    <name type="common">Endomycorrhizal fungus</name>
    <name type="synonym">Glomus mosseae</name>
    <dbReference type="NCBI Taxonomy" id="27381"/>
    <lineage>
        <taxon>Eukaryota</taxon>
        <taxon>Fungi</taxon>
        <taxon>Fungi incertae sedis</taxon>
        <taxon>Mucoromycota</taxon>
        <taxon>Glomeromycotina</taxon>
        <taxon>Glomeromycetes</taxon>
        <taxon>Glomerales</taxon>
        <taxon>Glomeraceae</taxon>
        <taxon>Funneliformis</taxon>
    </lineage>
</organism>
<accession>A0A9N9A4E4</accession>
<evidence type="ECO:0000256" key="2">
    <source>
        <dbReference type="ARBA" id="ARBA00022618"/>
    </source>
</evidence>
<dbReference type="InterPro" id="IPR014786">
    <property type="entry name" value="ANAPC2_C"/>
</dbReference>
<evidence type="ECO:0000313" key="7">
    <source>
        <dbReference type="EMBL" id="CAG8517230.1"/>
    </source>
</evidence>
<gene>
    <name evidence="7" type="ORF">FMOSSE_LOCUS4844</name>
</gene>
<comment type="caution">
    <text evidence="7">The sequence shown here is derived from an EMBL/GenBank/DDBJ whole genome shotgun (WGS) entry which is preliminary data.</text>
</comment>
<keyword evidence="3" id="KW-0498">Mitosis</keyword>
<dbReference type="SUPFAM" id="SSF75632">
    <property type="entry name" value="Cullin homology domain"/>
    <property type="match status" value="1"/>
</dbReference>
<keyword evidence="2" id="KW-0132">Cell division</keyword>
<dbReference type="SUPFAM" id="SSF46785">
    <property type="entry name" value="Winged helix' DNA-binding domain"/>
    <property type="match status" value="1"/>
</dbReference>
<dbReference type="Pfam" id="PF26557">
    <property type="entry name" value="Cullin_AB"/>
    <property type="match status" value="1"/>
</dbReference>
<evidence type="ECO:0000313" key="8">
    <source>
        <dbReference type="Proteomes" id="UP000789375"/>
    </source>
</evidence>
<dbReference type="InterPro" id="IPR036390">
    <property type="entry name" value="WH_DNA-bd_sf"/>
</dbReference>
<keyword evidence="8" id="KW-1185">Reference proteome</keyword>
<dbReference type="EMBL" id="CAJVPP010000853">
    <property type="protein sequence ID" value="CAG8517230.1"/>
    <property type="molecule type" value="Genomic_DNA"/>
</dbReference>
<dbReference type="Gene3D" id="3.30.230.130">
    <property type="entry name" value="Cullin, Chain C, Domain 2"/>
    <property type="match status" value="1"/>
</dbReference>
<dbReference type="Proteomes" id="UP000789375">
    <property type="component" value="Unassembled WGS sequence"/>
</dbReference>
<proteinExistence type="inferred from homology"/>
<dbReference type="InterPro" id="IPR059120">
    <property type="entry name" value="Cullin-like_AB"/>
</dbReference>
<dbReference type="GO" id="GO:0007091">
    <property type="term" value="P:metaphase/anaphase transition of mitotic cell cycle"/>
    <property type="evidence" value="ECO:0007669"/>
    <property type="project" value="TreeGrafter"/>
</dbReference>
<evidence type="ECO:0000256" key="1">
    <source>
        <dbReference type="ARBA" id="ARBA00016068"/>
    </source>
</evidence>
<dbReference type="AlphaFoldDB" id="A0A9N9A4E4"/>
<evidence type="ECO:0000259" key="6">
    <source>
        <dbReference type="PROSITE" id="PS50069"/>
    </source>
</evidence>
<evidence type="ECO:0000256" key="3">
    <source>
        <dbReference type="ARBA" id="ARBA00022776"/>
    </source>
</evidence>
<dbReference type="InterPro" id="IPR016158">
    <property type="entry name" value="Cullin_homology"/>
</dbReference>
<protein>
    <recommendedName>
        <fullName evidence="1">Anaphase-promoting complex subunit 2</fullName>
    </recommendedName>
</protein>
<dbReference type="SMART" id="SM01013">
    <property type="entry name" value="APC2"/>
    <property type="match status" value="1"/>
</dbReference>
<name>A0A9N9A4E4_FUNMO</name>
<evidence type="ECO:0000256" key="5">
    <source>
        <dbReference type="PROSITE-ProRule" id="PRU00330"/>
    </source>
</evidence>
<dbReference type="InterPro" id="IPR044554">
    <property type="entry name" value="ANAPC2"/>
</dbReference>
<dbReference type="Gene3D" id="1.10.10.10">
    <property type="entry name" value="Winged helix-like DNA-binding domain superfamily/Winged helix DNA-binding domain"/>
    <property type="match status" value="1"/>
</dbReference>
<dbReference type="PROSITE" id="PS50069">
    <property type="entry name" value="CULLIN_2"/>
    <property type="match status" value="1"/>
</dbReference>
<dbReference type="InterPro" id="IPR036317">
    <property type="entry name" value="Cullin_homology_sf"/>
</dbReference>
<dbReference type="InterPro" id="IPR036388">
    <property type="entry name" value="WH-like_DNA-bd_sf"/>
</dbReference>
<dbReference type="Pfam" id="PF08672">
    <property type="entry name" value="ANAPC2"/>
    <property type="match status" value="1"/>
</dbReference>
<reference evidence="7" key="1">
    <citation type="submission" date="2021-06" db="EMBL/GenBank/DDBJ databases">
        <authorList>
            <person name="Kallberg Y."/>
            <person name="Tangrot J."/>
            <person name="Rosling A."/>
        </authorList>
    </citation>
    <scope>NUCLEOTIDE SEQUENCE</scope>
    <source>
        <strain evidence="7">87-6 pot B 2015</strain>
    </source>
</reference>
<feature type="domain" description="Cullin family profile" evidence="6">
    <location>
        <begin position="1"/>
        <end position="82"/>
    </location>
</feature>
<dbReference type="PANTHER" id="PTHR45957">
    <property type="entry name" value="ANAPHASE-PROMOTING COMPLEX SUBUNIT 2"/>
    <property type="match status" value="1"/>
</dbReference>
<evidence type="ECO:0000256" key="4">
    <source>
        <dbReference type="ARBA" id="ARBA00023306"/>
    </source>
</evidence>
<dbReference type="PANTHER" id="PTHR45957:SF1">
    <property type="entry name" value="ANAPHASE-PROMOTING COMPLEX SUBUNIT 2"/>
    <property type="match status" value="1"/>
</dbReference>
<comment type="similarity">
    <text evidence="5">Belongs to the cullin family.</text>
</comment>